<dbReference type="Proteomes" id="UP000604046">
    <property type="component" value="Unassembled WGS sequence"/>
</dbReference>
<organism evidence="1 2">
    <name type="scientific">Symbiodinium natans</name>
    <dbReference type="NCBI Taxonomy" id="878477"/>
    <lineage>
        <taxon>Eukaryota</taxon>
        <taxon>Sar</taxon>
        <taxon>Alveolata</taxon>
        <taxon>Dinophyceae</taxon>
        <taxon>Suessiales</taxon>
        <taxon>Symbiodiniaceae</taxon>
        <taxon>Symbiodinium</taxon>
    </lineage>
</organism>
<dbReference type="AlphaFoldDB" id="A0A812HEX9"/>
<evidence type="ECO:0000313" key="1">
    <source>
        <dbReference type="EMBL" id="CAE6948969.1"/>
    </source>
</evidence>
<sequence length="347" mass="37335">MVGTAIDAEAACEESGLHFCHECLKLHACPCKEDVNAWLEKATALVAAWLCLVAAGGLRELVSLTWWRKRALHGLCSDAVNPRSAAQMALRAQTLAELAGERGAQARALLVSAQVSLHQGKSKAALTSATRAQRLFKQEADIVGEARAAFEALRAEVLQLETGVREPTQTAWETTVQMAEEASQRAKSSSLHDVSAAALSLRAKALQALGRSEEVAQTLGEASQLLQLAGGNADPKLARIAQTTPKAPVDVKLSREELEKDPSLVLLPMDAREIEAQKVFAKREAAHKEQAEPTLLVRQPTGLLVEAKTSLPFQVAMRRDSVGSTAQVLDRYYRHLRSKRSAGAGAS</sequence>
<proteinExistence type="predicted"/>
<evidence type="ECO:0000313" key="2">
    <source>
        <dbReference type="Proteomes" id="UP000604046"/>
    </source>
</evidence>
<name>A0A812HEX9_9DINO</name>
<reference evidence="1" key="1">
    <citation type="submission" date="2021-02" db="EMBL/GenBank/DDBJ databases">
        <authorList>
            <person name="Dougan E. K."/>
            <person name="Rhodes N."/>
            <person name="Thang M."/>
            <person name="Chan C."/>
        </authorList>
    </citation>
    <scope>NUCLEOTIDE SEQUENCE</scope>
</reference>
<keyword evidence="2" id="KW-1185">Reference proteome</keyword>
<protein>
    <submittedName>
        <fullName evidence="1">Uncharacterized protein</fullName>
    </submittedName>
</protein>
<dbReference type="OrthoDB" id="438454at2759"/>
<gene>
    <name evidence="1" type="ORF">SNAT2548_LOCUS1503</name>
</gene>
<comment type="caution">
    <text evidence="1">The sequence shown here is derived from an EMBL/GenBank/DDBJ whole genome shotgun (WGS) entry which is preliminary data.</text>
</comment>
<dbReference type="EMBL" id="CAJNDS010000083">
    <property type="protein sequence ID" value="CAE6948969.1"/>
    <property type="molecule type" value="Genomic_DNA"/>
</dbReference>
<accession>A0A812HEX9</accession>